<keyword evidence="2" id="KW-1185">Reference proteome</keyword>
<organism evidence="1 2">
    <name type="scientific">Gossypium arboreum</name>
    <name type="common">Tree cotton</name>
    <name type="synonym">Gossypium nanking</name>
    <dbReference type="NCBI Taxonomy" id="29729"/>
    <lineage>
        <taxon>Eukaryota</taxon>
        <taxon>Viridiplantae</taxon>
        <taxon>Streptophyta</taxon>
        <taxon>Embryophyta</taxon>
        <taxon>Tracheophyta</taxon>
        <taxon>Spermatophyta</taxon>
        <taxon>Magnoliopsida</taxon>
        <taxon>eudicotyledons</taxon>
        <taxon>Gunneridae</taxon>
        <taxon>Pentapetalae</taxon>
        <taxon>rosids</taxon>
        <taxon>malvids</taxon>
        <taxon>Malvales</taxon>
        <taxon>Malvaceae</taxon>
        <taxon>Malvoideae</taxon>
        <taxon>Gossypium</taxon>
    </lineage>
</organism>
<sequence>MIFMLPSIIIISTNFILLSKGGIICKLIKLERQIFHL</sequence>
<reference evidence="2" key="1">
    <citation type="submission" date="2014-09" db="EMBL/GenBank/DDBJ databases">
        <authorList>
            <person name="Mudge J."/>
            <person name="Ramaraj T."/>
            <person name="Lindquist I.E."/>
            <person name="Bharti A.K."/>
            <person name="Sundararajan A."/>
            <person name="Cameron C.T."/>
            <person name="Woodward J.E."/>
            <person name="May G.D."/>
            <person name="Brubaker C."/>
            <person name="Broadhvest J."/>
            <person name="Wilkins T.A."/>
        </authorList>
    </citation>
    <scope>NUCLEOTIDE SEQUENCE</scope>
    <source>
        <strain evidence="2">cv. AKA8401</strain>
    </source>
</reference>
<dbReference type="Proteomes" id="UP000032142">
    <property type="component" value="Unassembled WGS sequence"/>
</dbReference>
<evidence type="ECO:0000313" key="2">
    <source>
        <dbReference type="Proteomes" id="UP000032142"/>
    </source>
</evidence>
<accession>A0A0B0N9W0</accession>
<proteinExistence type="predicted"/>
<evidence type="ECO:0000313" key="1">
    <source>
        <dbReference type="EMBL" id="KHG07861.1"/>
    </source>
</evidence>
<dbReference type="EMBL" id="JRRC01483720">
    <property type="protein sequence ID" value="KHG07861.1"/>
    <property type="molecule type" value="Genomic_DNA"/>
</dbReference>
<gene>
    <name evidence="1" type="ORF">F383_34966</name>
</gene>
<comment type="caution">
    <text evidence="1">The sequence shown here is derived from an EMBL/GenBank/DDBJ whole genome shotgun (WGS) entry which is preliminary data.</text>
</comment>
<protein>
    <submittedName>
        <fullName evidence="1">Uncharacterized protein</fullName>
    </submittedName>
</protein>
<name>A0A0B0N9W0_GOSAR</name>
<dbReference type="AlphaFoldDB" id="A0A0B0N9W0"/>